<dbReference type="EC" id="2.1.1.170" evidence="6"/>
<dbReference type="GO" id="GO:0032259">
    <property type="term" value="P:methylation"/>
    <property type="evidence" value="ECO:0007669"/>
    <property type="project" value="UniProtKB-KW"/>
</dbReference>
<feature type="binding site" evidence="6">
    <location>
        <begin position="124"/>
        <end position="125"/>
    </location>
    <ligand>
        <name>S-adenosyl-L-methionine</name>
        <dbReference type="ChEBI" id="CHEBI:59789"/>
    </ligand>
</feature>
<dbReference type="Gene3D" id="3.40.50.150">
    <property type="entry name" value="Vaccinia Virus protein VP39"/>
    <property type="match status" value="1"/>
</dbReference>
<evidence type="ECO:0000313" key="8">
    <source>
        <dbReference type="Proteomes" id="UP001596116"/>
    </source>
</evidence>
<comment type="similarity">
    <text evidence="6">Belongs to the methyltransferase superfamily. RNA methyltransferase RsmG family.</text>
</comment>
<evidence type="ECO:0000256" key="6">
    <source>
        <dbReference type="HAMAP-Rule" id="MF_00074"/>
    </source>
</evidence>
<dbReference type="Proteomes" id="UP001596116">
    <property type="component" value="Unassembled WGS sequence"/>
</dbReference>
<keyword evidence="5 6" id="KW-0949">S-adenosyl-L-methionine</keyword>
<evidence type="ECO:0000256" key="5">
    <source>
        <dbReference type="ARBA" id="ARBA00022691"/>
    </source>
</evidence>
<dbReference type="PIRSF" id="PIRSF003078">
    <property type="entry name" value="GidB"/>
    <property type="match status" value="1"/>
</dbReference>
<accession>A0ABW1KSR6</accession>
<comment type="caution">
    <text evidence="7">The sequence shown here is derived from an EMBL/GenBank/DDBJ whole genome shotgun (WGS) entry which is preliminary data.</text>
</comment>
<dbReference type="EMBL" id="JBHPON010000001">
    <property type="protein sequence ID" value="MFC6034914.1"/>
    <property type="molecule type" value="Genomic_DNA"/>
</dbReference>
<evidence type="ECO:0000256" key="2">
    <source>
        <dbReference type="ARBA" id="ARBA00022552"/>
    </source>
</evidence>
<dbReference type="PANTHER" id="PTHR31760">
    <property type="entry name" value="S-ADENOSYL-L-METHIONINE-DEPENDENT METHYLTRANSFERASES SUPERFAMILY PROTEIN"/>
    <property type="match status" value="1"/>
</dbReference>
<sequence>MTPEDFLSHTNVPRETFDRLLEMDRVLIDWSERHNLIARSTIKDRWERHFFDSAQLAPLLPGNAKNLVDLGSGAGFPGLVLAAMLAPKGVQVTLIESTQKKCAFLREAAAKMGLENLQVAPERIESVGLGFKPDIITARALARLDKLLAYGAGIQGKNTRYFLLKGQDVEGELTEAAKSWHMEVIKHPSRTDPRAAILEIGNLARVRK</sequence>
<dbReference type="InterPro" id="IPR029063">
    <property type="entry name" value="SAM-dependent_MTases_sf"/>
</dbReference>
<feature type="binding site" evidence="6">
    <location>
        <position position="139"/>
    </location>
    <ligand>
        <name>S-adenosyl-L-methionine</name>
        <dbReference type="ChEBI" id="CHEBI:59789"/>
    </ligand>
</feature>
<protein>
    <recommendedName>
        <fullName evidence="6">Ribosomal RNA small subunit methyltransferase G</fullName>
        <ecNumber evidence="6">2.1.1.170</ecNumber>
    </recommendedName>
    <alternativeName>
        <fullName evidence="6">16S rRNA 7-methylguanosine methyltransferase</fullName>
        <shortName evidence="6">16S rRNA m7G methyltransferase</shortName>
    </alternativeName>
</protein>
<feature type="binding site" evidence="6">
    <location>
        <begin position="96"/>
        <end position="98"/>
    </location>
    <ligand>
        <name>S-adenosyl-L-methionine</name>
        <dbReference type="ChEBI" id="CHEBI:59789"/>
    </ligand>
</feature>
<dbReference type="Pfam" id="PF02527">
    <property type="entry name" value="GidB"/>
    <property type="match status" value="1"/>
</dbReference>
<comment type="catalytic activity">
    <reaction evidence="6">
        <text>guanosine(527) in 16S rRNA + S-adenosyl-L-methionine = N(7)-methylguanosine(527) in 16S rRNA + S-adenosyl-L-homocysteine</text>
        <dbReference type="Rhea" id="RHEA:42732"/>
        <dbReference type="Rhea" id="RHEA-COMP:10209"/>
        <dbReference type="Rhea" id="RHEA-COMP:10210"/>
        <dbReference type="ChEBI" id="CHEBI:57856"/>
        <dbReference type="ChEBI" id="CHEBI:59789"/>
        <dbReference type="ChEBI" id="CHEBI:74269"/>
        <dbReference type="ChEBI" id="CHEBI:74480"/>
        <dbReference type="EC" id="2.1.1.170"/>
    </reaction>
</comment>
<evidence type="ECO:0000256" key="4">
    <source>
        <dbReference type="ARBA" id="ARBA00022679"/>
    </source>
</evidence>
<organism evidence="7 8">
    <name type="scientific">Hyphococcus aureus</name>
    <dbReference type="NCBI Taxonomy" id="2666033"/>
    <lineage>
        <taxon>Bacteria</taxon>
        <taxon>Pseudomonadati</taxon>
        <taxon>Pseudomonadota</taxon>
        <taxon>Alphaproteobacteria</taxon>
        <taxon>Parvularculales</taxon>
        <taxon>Parvularculaceae</taxon>
        <taxon>Hyphococcus</taxon>
    </lineage>
</organism>
<evidence type="ECO:0000256" key="3">
    <source>
        <dbReference type="ARBA" id="ARBA00022603"/>
    </source>
</evidence>
<proteinExistence type="inferred from homology"/>
<keyword evidence="8" id="KW-1185">Reference proteome</keyword>
<keyword evidence="4 6" id="KW-0808">Transferase</keyword>
<dbReference type="InterPro" id="IPR003682">
    <property type="entry name" value="rRNA_ssu_MeTfrase_G"/>
</dbReference>
<gene>
    <name evidence="6 7" type="primary">rsmG</name>
    <name evidence="7" type="ORF">ACFMB1_05125</name>
</gene>
<comment type="subcellular location">
    <subcellularLocation>
        <location evidence="6">Cytoplasm</location>
    </subcellularLocation>
</comment>
<reference evidence="7 8" key="1">
    <citation type="submission" date="2024-09" db="EMBL/GenBank/DDBJ databases">
        <authorList>
            <person name="Zhang Z.-H."/>
        </authorList>
    </citation>
    <scope>NUCLEOTIDE SEQUENCE [LARGE SCALE GENOMIC DNA]</scope>
    <source>
        <strain evidence="7 8">HHTR114</strain>
    </source>
</reference>
<keyword evidence="3 6" id="KW-0489">Methyltransferase</keyword>
<evidence type="ECO:0000256" key="1">
    <source>
        <dbReference type="ARBA" id="ARBA00022490"/>
    </source>
</evidence>
<feature type="binding site" evidence="6">
    <location>
        <position position="71"/>
    </location>
    <ligand>
        <name>S-adenosyl-L-methionine</name>
        <dbReference type="ChEBI" id="CHEBI:59789"/>
    </ligand>
</feature>
<dbReference type="PANTHER" id="PTHR31760:SF0">
    <property type="entry name" value="S-ADENOSYL-L-METHIONINE-DEPENDENT METHYLTRANSFERASES SUPERFAMILY PROTEIN"/>
    <property type="match status" value="1"/>
</dbReference>
<dbReference type="RefSeq" id="WP_379879751.1">
    <property type="nucleotide sequence ID" value="NZ_JBHPON010000001.1"/>
</dbReference>
<feature type="binding site" evidence="6">
    <location>
        <position position="76"/>
    </location>
    <ligand>
        <name>S-adenosyl-L-methionine</name>
        <dbReference type="ChEBI" id="CHEBI:59789"/>
    </ligand>
</feature>
<dbReference type="HAMAP" id="MF_00074">
    <property type="entry name" value="16SrRNA_methyltr_G"/>
    <property type="match status" value="1"/>
</dbReference>
<dbReference type="GO" id="GO:0008168">
    <property type="term" value="F:methyltransferase activity"/>
    <property type="evidence" value="ECO:0007669"/>
    <property type="project" value="UniProtKB-KW"/>
</dbReference>
<keyword evidence="2 6" id="KW-0698">rRNA processing</keyword>
<comment type="function">
    <text evidence="6">Specifically methylates the N7 position of guanine in position 527 of 16S rRNA.</text>
</comment>
<dbReference type="SUPFAM" id="SSF53335">
    <property type="entry name" value="S-adenosyl-L-methionine-dependent methyltransferases"/>
    <property type="match status" value="1"/>
</dbReference>
<dbReference type="NCBIfam" id="TIGR00138">
    <property type="entry name" value="rsmG_gidB"/>
    <property type="match status" value="1"/>
</dbReference>
<evidence type="ECO:0000313" key="7">
    <source>
        <dbReference type="EMBL" id="MFC6034914.1"/>
    </source>
</evidence>
<keyword evidence="1 6" id="KW-0963">Cytoplasm</keyword>
<name>A0ABW1KSR6_9PROT</name>